<dbReference type="OrthoDB" id="4250793at2759"/>
<dbReference type="AlphaFoldDB" id="A0A8E2AP43"/>
<dbReference type="PROSITE" id="PS51412">
    <property type="entry name" value="MACPF_2"/>
    <property type="match status" value="1"/>
</dbReference>
<accession>A0A8E2AP43</accession>
<dbReference type="Proteomes" id="UP000250043">
    <property type="component" value="Unassembled WGS sequence"/>
</dbReference>
<proteinExistence type="predicted"/>
<evidence type="ECO:0000313" key="2">
    <source>
        <dbReference type="EMBL" id="OCH84172.1"/>
    </source>
</evidence>
<dbReference type="EMBL" id="KV722712">
    <property type="protein sequence ID" value="OCH84172.1"/>
    <property type="molecule type" value="Genomic_DNA"/>
</dbReference>
<organism evidence="2 3">
    <name type="scientific">Obba rivulosa</name>
    <dbReference type="NCBI Taxonomy" id="1052685"/>
    <lineage>
        <taxon>Eukaryota</taxon>
        <taxon>Fungi</taxon>
        <taxon>Dikarya</taxon>
        <taxon>Basidiomycota</taxon>
        <taxon>Agaricomycotina</taxon>
        <taxon>Agaricomycetes</taxon>
        <taxon>Polyporales</taxon>
        <taxon>Gelatoporiaceae</taxon>
        <taxon>Obba</taxon>
    </lineage>
</organism>
<dbReference type="Pfam" id="PF01823">
    <property type="entry name" value="MACPF"/>
    <property type="match status" value="1"/>
</dbReference>
<feature type="domain" description="MACPF" evidence="1">
    <location>
        <begin position="1"/>
        <end position="305"/>
    </location>
</feature>
<dbReference type="InterPro" id="IPR020864">
    <property type="entry name" value="MACPF"/>
</dbReference>
<gene>
    <name evidence="2" type="ORF">OBBRIDRAFT_808432</name>
</gene>
<name>A0A8E2AP43_9APHY</name>
<evidence type="ECO:0000313" key="3">
    <source>
        <dbReference type="Proteomes" id="UP000250043"/>
    </source>
</evidence>
<reference evidence="2 3" key="1">
    <citation type="submission" date="2016-07" db="EMBL/GenBank/DDBJ databases">
        <title>Draft genome of the white-rot fungus Obba rivulosa 3A-2.</title>
        <authorList>
            <consortium name="DOE Joint Genome Institute"/>
            <person name="Miettinen O."/>
            <person name="Riley R."/>
            <person name="Acob R."/>
            <person name="Barry K."/>
            <person name="Cullen D."/>
            <person name="De Vries R."/>
            <person name="Hainaut M."/>
            <person name="Hatakka A."/>
            <person name="Henrissat B."/>
            <person name="Hilden K."/>
            <person name="Kuo R."/>
            <person name="Labutti K."/>
            <person name="Lipzen A."/>
            <person name="Makela M.R."/>
            <person name="Sandor L."/>
            <person name="Spatafora J.W."/>
            <person name="Grigoriev I.V."/>
            <person name="Hibbett D.S."/>
        </authorList>
    </citation>
    <scope>NUCLEOTIDE SEQUENCE [LARGE SCALE GENOMIC DNA]</scope>
    <source>
        <strain evidence="2 3">3A-2</strain>
    </source>
</reference>
<protein>
    <recommendedName>
        <fullName evidence="1">MACPF domain-containing protein</fullName>
    </recommendedName>
</protein>
<evidence type="ECO:0000259" key="1">
    <source>
        <dbReference type="PROSITE" id="PS51412"/>
    </source>
</evidence>
<sequence>MARQRIPASDKLGFGLDLTVVTAQEIRGVFASIKTAYPILDLSDHVHPIQLYCSGTTSSYSTCTSGASLRAILATNANFTARYSAFSSGVSCAYSVCKSYRDDCQYVLYNMSNVHYAARLQSYAYSLNEHCAARLRELPPSFQARHLQQFEDFFESVGSHIVTHTTYGSRFNLICWISDPGIEASGNLTTTTLESITSGEELMAYIKREKATSSTEDRHACRLNESMFCEGGDPGQLEKVNFNPCVYDDYDAWLQTTSTNPSLISVGVEDIWTIAGSSSDAGVRNRAQALRDAFDYITAHPSVCKTLAQLSINTDWAEFTLTTPGAILVVTQIMGAQAESTKVSSNRIVWGTGRAIFGEINIQFEIYYDGSPVNFHTAHGSCGIDLRDGEIVVTIEGLRIQVEYRNTGVVDNNWNIRHFRQAPTSRTPDNQISANIAQKMVHLGFRE</sequence>
<keyword evidence="3" id="KW-1185">Reference proteome</keyword>